<evidence type="ECO:0000313" key="6">
    <source>
        <dbReference type="Proteomes" id="UP000306719"/>
    </source>
</evidence>
<dbReference type="AlphaFoldDB" id="A0A0F4QWE4"/>
<dbReference type="PROSITE" id="PS50075">
    <property type="entry name" value="CARRIER"/>
    <property type="match status" value="1"/>
</dbReference>
<dbReference type="RefSeq" id="WP_046003928.1">
    <property type="nucleotide sequence ID" value="NZ_JXYA01000009.1"/>
</dbReference>
<dbReference type="OrthoDB" id="6305838at2"/>
<sequence>MSVQRDAVLALLKEFFEARAVVVSEADFESFDFIAAGVLDSFEVLSMIMHIEAHFGLSVPPELLLDTRNAQVGRFADAIVALA</sequence>
<proteinExistence type="predicted"/>
<feature type="domain" description="Carrier" evidence="1">
    <location>
        <begin position="2"/>
        <end position="83"/>
    </location>
</feature>
<dbReference type="Proteomes" id="UP000310249">
    <property type="component" value="Unassembled WGS sequence"/>
</dbReference>
<reference evidence="3" key="4">
    <citation type="submission" date="2019-09" db="EMBL/GenBank/DDBJ databases">
        <title>Co-occurence of chitin degradation, pigmentation and bioactivity in marine Pseudoalteromonas.</title>
        <authorList>
            <person name="Sonnenschein E.C."/>
            <person name="Bech P.K."/>
        </authorList>
    </citation>
    <scope>NUCLEOTIDE SEQUENCE</scope>
    <source>
        <strain evidence="6">S2599</strain>
        <strain evidence="3">S2676</strain>
    </source>
</reference>
<keyword evidence="5" id="KW-1185">Reference proteome</keyword>
<dbReference type="Gene3D" id="1.10.1200.10">
    <property type="entry name" value="ACP-like"/>
    <property type="match status" value="1"/>
</dbReference>
<reference evidence="2 5" key="1">
    <citation type="journal article" date="2015" name="BMC Genomics">
        <title>Genome mining reveals unlocked bioactive potential of marine Gram-negative bacteria.</title>
        <authorList>
            <person name="Machado H."/>
            <person name="Sonnenschein E.C."/>
            <person name="Melchiorsen J."/>
            <person name="Gram L."/>
        </authorList>
    </citation>
    <scope>NUCLEOTIDE SEQUENCE [LARGE SCALE GENOMIC DNA]</scope>
    <source>
        <strain evidence="2 5">S2471</strain>
    </source>
</reference>
<dbReference type="Pfam" id="PF00550">
    <property type="entry name" value="PP-binding"/>
    <property type="match status" value="1"/>
</dbReference>
<name>A0A0F4QWE4_9GAMM</name>
<dbReference type="PATRIC" id="fig|43658.5.peg.1109"/>
<dbReference type="EMBL" id="PNCI01000037">
    <property type="protein sequence ID" value="TMP27104.1"/>
    <property type="molecule type" value="Genomic_DNA"/>
</dbReference>
<organism evidence="2 5">
    <name type="scientific">Pseudoalteromonas rubra</name>
    <dbReference type="NCBI Taxonomy" id="43658"/>
    <lineage>
        <taxon>Bacteria</taxon>
        <taxon>Pseudomonadati</taxon>
        <taxon>Pseudomonadota</taxon>
        <taxon>Gammaproteobacteria</taxon>
        <taxon>Alteromonadales</taxon>
        <taxon>Pseudoalteromonadaceae</taxon>
        <taxon>Pseudoalteromonas</taxon>
    </lineage>
</organism>
<reference evidence="7" key="3">
    <citation type="submission" date="2019-06" db="EMBL/GenBank/DDBJ databases">
        <title>Co-occurence of chitin degradation, pigmentation and bioactivity in marine Pseudoalteromonas.</title>
        <authorList>
            <person name="Sonnenschein E.C."/>
            <person name="Bech P.K."/>
        </authorList>
    </citation>
    <scope>NUCLEOTIDE SEQUENCE [LARGE SCALE GENOMIC DNA]</scope>
    <source>
        <strain evidence="4">S2599</strain>
        <strain evidence="7">S2676</strain>
    </source>
</reference>
<accession>A0A0F4QWE4</accession>
<dbReference type="EMBL" id="PNCJ01000034">
    <property type="protein sequence ID" value="TMP33863.1"/>
    <property type="molecule type" value="Genomic_DNA"/>
</dbReference>
<dbReference type="Proteomes" id="UP000033452">
    <property type="component" value="Unassembled WGS sequence"/>
</dbReference>
<evidence type="ECO:0000313" key="3">
    <source>
        <dbReference type="EMBL" id="TMP27104.1"/>
    </source>
</evidence>
<protein>
    <recommendedName>
        <fullName evidence="1">Carrier domain-containing protein</fullName>
    </recommendedName>
</protein>
<comment type="caution">
    <text evidence="2">The sequence shown here is derived from an EMBL/GenBank/DDBJ whole genome shotgun (WGS) entry which is preliminary data.</text>
</comment>
<evidence type="ECO:0000313" key="7">
    <source>
        <dbReference type="Proteomes" id="UP000310249"/>
    </source>
</evidence>
<dbReference type="InterPro" id="IPR036736">
    <property type="entry name" value="ACP-like_sf"/>
</dbReference>
<gene>
    <name evidence="4" type="ORF">CWB98_18945</name>
    <name evidence="3" type="ORF">CWB99_16460</name>
    <name evidence="2" type="ORF">TW77_05320</name>
</gene>
<evidence type="ECO:0000259" key="1">
    <source>
        <dbReference type="PROSITE" id="PS50075"/>
    </source>
</evidence>
<evidence type="ECO:0000313" key="5">
    <source>
        <dbReference type="Proteomes" id="UP000033452"/>
    </source>
</evidence>
<dbReference type="Proteomes" id="UP000306719">
    <property type="component" value="Unassembled WGS sequence"/>
</dbReference>
<evidence type="ECO:0000313" key="2">
    <source>
        <dbReference type="EMBL" id="KJZ11654.1"/>
    </source>
</evidence>
<dbReference type="InterPro" id="IPR009081">
    <property type="entry name" value="PP-bd_ACP"/>
</dbReference>
<reference evidence="6 7" key="2">
    <citation type="submission" date="2018-01" db="EMBL/GenBank/DDBJ databases">
        <authorList>
            <person name="Paulsen S."/>
            <person name="Gram L.K."/>
        </authorList>
    </citation>
    <scope>NUCLEOTIDE SEQUENCE [LARGE SCALE GENOMIC DNA]</scope>
    <source>
        <strain evidence="4 6">S2599</strain>
        <strain evidence="3 7">S2676</strain>
    </source>
</reference>
<dbReference type="EMBL" id="JXYA01000009">
    <property type="protein sequence ID" value="KJZ11654.1"/>
    <property type="molecule type" value="Genomic_DNA"/>
</dbReference>
<evidence type="ECO:0000313" key="4">
    <source>
        <dbReference type="EMBL" id="TMP33863.1"/>
    </source>
</evidence>
<dbReference type="SUPFAM" id="SSF47336">
    <property type="entry name" value="ACP-like"/>
    <property type="match status" value="1"/>
</dbReference>